<comment type="caution">
    <text evidence="1">The sequence shown here is derived from an EMBL/GenBank/DDBJ whole genome shotgun (WGS) entry which is preliminary data.</text>
</comment>
<accession>X0XFG7</accession>
<gene>
    <name evidence="1" type="ORF">S01H1_85521</name>
</gene>
<dbReference type="AlphaFoldDB" id="X0XFG7"/>
<sequence>MKNDYTKEEVINLLSNYINADPQKPLPIDVSYLIVAIEREFCNFHITNIQK</sequence>
<name>X0XFG7_9ZZZZ</name>
<reference evidence="1" key="1">
    <citation type="journal article" date="2014" name="Front. Microbiol.">
        <title>High frequency of phylogenetically diverse reductive dehalogenase-homologous genes in deep subseafloor sedimentary metagenomes.</title>
        <authorList>
            <person name="Kawai M."/>
            <person name="Futagami T."/>
            <person name="Toyoda A."/>
            <person name="Takaki Y."/>
            <person name="Nishi S."/>
            <person name="Hori S."/>
            <person name="Arai W."/>
            <person name="Tsubouchi T."/>
            <person name="Morono Y."/>
            <person name="Uchiyama I."/>
            <person name="Ito T."/>
            <person name="Fujiyama A."/>
            <person name="Inagaki F."/>
            <person name="Takami H."/>
        </authorList>
    </citation>
    <scope>NUCLEOTIDE SEQUENCE</scope>
    <source>
        <strain evidence="1">Expedition CK06-06</strain>
    </source>
</reference>
<organism evidence="1">
    <name type="scientific">marine sediment metagenome</name>
    <dbReference type="NCBI Taxonomy" id="412755"/>
    <lineage>
        <taxon>unclassified sequences</taxon>
        <taxon>metagenomes</taxon>
        <taxon>ecological metagenomes</taxon>
    </lineage>
</organism>
<proteinExistence type="predicted"/>
<protein>
    <submittedName>
        <fullName evidence="1">Uncharacterized protein</fullName>
    </submittedName>
</protein>
<evidence type="ECO:0000313" key="1">
    <source>
        <dbReference type="EMBL" id="GAG41929.1"/>
    </source>
</evidence>
<feature type="non-terminal residue" evidence="1">
    <location>
        <position position="51"/>
    </location>
</feature>
<dbReference type="EMBL" id="BARS01058771">
    <property type="protein sequence ID" value="GAG41929.1"/>
    <property type="molecule type" value="Genomic_DNA"/>
</dbReference>